<comment type="caution">
    <text evidence="2">The sequence shown here is derived from an EMBL/GenBank/DDBJ whole genome shotgun (WGS) entry which is preliminary data.</text>
</comment>
<organism evidence="2 3">
    <name type="scientific">Marchantia polymorpha subsp. ruderalis</name>
    <dbReference type="NCBI Taxonomy" id="1480154"/>
    <lineage>
        <taxon>Eukaryota</taxon>
        <taxon>Viridiplantae</taxon>
        <taxon>Streptophyta</taxon>
        <taxon>Embryophyta</taxon>
        <taxon>Marchantiophyta</taxon>
        <taxon>Marchantiopsida</taxon>
        <taxon>Marchantiidae</taxon>
        <taxon>Marchantiales</taxon>
        <taxon>Marchantiaceae</taxon>
        <taxon>Marchantia</taxon>
    </lineage>
</organism>
<gene>
    <name evidence="2" type="ORF">AXG93_2337s1040</name>
</gene>
<proteinExistence type="predicted"/>
<evidence type="ECO:0000313" key="3">
    <source>
        <dbReference type="Proteomes" id="UP000077202"/>
    </source>
</evidence>
<dbReference type="EMBL" id="LVLJ01000519">
    <property type="protein sequence ID" value="OAE33789.1"/>
    <property type="molecule type" value="Genomic_DNA"/>
</dbReference>
<accession>A0A176WL75</accession>
<reference evidence="2" key="1">
    <citation type="submission" date="2016-03" db="EMBL/GenBank/DDBJ databases">
        <title>Mechanisms controlling the formation of the plant cell surface in tip-growing cells are functionally conserved among land plants.</title>
        <authorList>
            <person name="Honkanen S."/>
            <person name="Jones V.A."/>
            <person name="Morieri G."/>
            <person name="Champion C."/>
            <person name="Hetherington A.J."/>
            <person name="Kelly S."/>
            <person name="Saint-Marcoux D."/>
            <person name="Proust H."/>
            <person name="Prescott H."/>
            <person name="Dolan L."/>
        </authorList>
    </citation>
    <scope>NUCLEOTIDE SEQUENCE [LARGE SCALE GENOMIC DNA]</scope>
    <source>
        <tissue evidence="2">Whole gametophyte</tissue>
    </source>
</reference>
<name>A0A176WL75_MARPO</name>
<dbReference type="Proteomes" id="UP000077202">
    <property type="component" value="Unassembled WGS sequence"/>
</dbReference>
<feature type="compositionally biased region" description="Basic and acidic residues" evidence="1">
    <location>
        <begin position="115"/>
        <end position="135"/>
    </location>
</feature>
<sequence>MGGQDKRKSSMGMRPKLWCTYCGGVGHVNIECKSGPQYHPAHAVEWMPTWESRDYYVENAENTYAIQAYAIQEGPPLTSILPAHILRYAPKEVATTMPQRRMVPPRAMVRFETPPGKDDVQVKKVDLSPEPKEEDNSWLDEDTLIGQVETRSAICKEKSSPEKEKREKRITSAKESKPKGSLAKKEELRPKAPESSAKRDKPLAKDLWSLVEEDSQSDESAVRILWRMYDPDIKDEVSGLLHEKLSKVVTPTVQEGVSAIPNPTQKGKRSS</sequence>
<dbReference type="AlphaFoldDB" id="A0A176WL75"/>
<feature type="compositionally biased region" description="Basic and acidic residues" evidence="1">
    <location>
        <begin position="154"/>
        <end position="203"/>
    </location>
</feature>
<evidence type="ECO:0000313" key="2">
    <source>
        <dbReference type="EMBL" id="OAE33789.1"/>
    </source>
</evidence>
<protein>
    <submittedName>
        <fullName evidence="2">Uncharacterized protein</fullName>
    </submittedName>
</protein>
<evidence type="ECO:0000256" key="1">
    <source>
        <dbReference type="SAM" id="MobiDB-lite"/>
    </source>
</evidence>
<keyword evidence="3" id="KW-1185">Reference proteome</keyword>
<feature type="region of interest" description="Disordered" evidence="1">
    <location>
        <begin position="110"/>
        <end position="203"/>
    </location>
</feature>